<keyword evidence="2" id="KW-1185">Reference proteome</keyword>
<name>A0AAV7MSX3_PLEWA</name>
<dbReference type="Proteomes" id="UP001066276">
    <property type="component" value="Chromosome 9"/>
</dbReference>
<dbReference type="AlphaFoldDB" id="A0AAV7MSX3"/>
<protein>
    <submittedName>
        <fullName evidence="1">Uncharacterized protein</fullName>
    </submittedName>
</protein>
<proteinExistence type="predicted"/>
<reference evidence="1" key="1">
    <citation type="journal article" date="2022" name="bioRxiv">
        <title>Sequencing and chromosome-scale assembly of the giantPleurodeles waltlgenome.</title>
        <authorList>
            <person name="Brown T."/>
            <person name="Elewa A."/>
            <person name="Iarovenko S."/>
            <person name="Subramanian E."/>
            <person name="Araus A.J."/>
            <person name="Petzold A."/>
            <person name="Susuki M."/>
            <person name="Suzuki K.-i.T."/>
            <person name="Hayashi T."/>
            <person name="Toyoda A."/>
            <person name="Oliveira C."/>
            <person name="Osipova E."/>
            <person name="Leigh N.D."/>
            <person name="Simon A."/>
            <person name="Yun M.H."/>
        </authorList>
    </citation>
    <scope>NUCLEOTIDE SEQUENCE</scope>
    <source>
        <strain evidence="1">20211129_DDA</strain>
        <tissue evidence="1">Liver</tissue>
    </source>
</reference>
<evidence type="ECO:0000313" key="2">
    <source>
        <dbReference type="Proteomes" id="UP001066276"/>
    </source>
</evidence>
<organism evidence="1 2">
    <name type="scientific">Pleurodeles waltl</name>
    <name type="common">Iberian ribbed newt</name>
    <dbReference type="NCBI Taxonomy" id="8319"/>
    <lineage>
        <taxon>Eukaryota</taxon>
        <taxon>Metazoa</taxon>
        <taxon>Chordata</taxon>
        <taxon>Craniata</taxon>
        <taxon>Vertebrata</taxon>
        <taxon>Euteleostomi</taxon>
        <taxon>Amphibia</taxon>
        <taxon>Batrachia</taxon>
        <taxon>Caudata</taxon>
        <taxon>Salamandroidea</taxon>
        <taxon>Salamandridae</taxon>
        <taxon>Pleurodelinae</taxon>
        <taxon>Pleurodeles</taxon>
    </lineage>
</organism>
<gene>
    <name evidence="1" type="ORF">NDU88_004176</name>
</gene>
<dbReference type="EMBL" id="JANPWB010000013">
    <property type="protein sequence ID" value="KAJ1106778.1"/>
    <property type="molecule type" value="Genomic_DNA"/>
</dbReference>
<evidence type="ECO:0000313" key="1">
    <source>
        <dbReference type="EMBL" id="KAJ1106778.1"/>
    </source>
</evidence>
<sequence length="70" mass="7527">MLPGRSQQEGCDEGGAAVLQVHGHVGREGRGAVVPRGTWASSRAQFRQTGDPVRQERFSDPAVAFFPLAH</sequence>
<accession>A0AAV7MSX3</accession>
<comment type="caution">
    <text evidence="1">The sequence shown here is derived from an EMBL/GenBank/DDBJ whole genome shotgun (WGS) entry which is preliminary data.</text>
</comment>